<organism evidence="1 2">
    <name type="scientific">Botrimarina colliarenosi</name>
    <dbReference type="NCBI Taxonomy" id="2528001"/>
    <lineage>
        <taxon>Bacteria</taxon>
        <taxon>Pseudomonadati</taxon>
        <taxon>Planctomycetota</taxon>
        <taxon>Planctomycetia</taxon>
        <taxon>Pirellulales</taxon>
        <taxon>Lacipirellulaceae</taxon>
        <taxon>Botrimarina</taxon>
    </lineage>
</organism>
<protein>
    <recommendedName>
        <fullName evidence="3">Bacterial mobilization protein (MobC)</fullName>
    </recommendedName>
</protein>
<proteinExistence type="predicted"/>
<sequence>MARPKKQPHERRQTGVRADLTLAEKRYVQAQAALAGLSEAEYTRRRVLGYAVKAARGELRCDAALVSELNRLGVQLSNLGNLANQVARYLHTDRSLPDTWGVLPGELRRVLDQVEAKLAEALGDGA</sequence>
<gene>
    <name evidence="1" type="ORF">Pla108_35600</name>
</gene>
<reference evidence="1 2" key="1">
    <citation type="submission" date="2019-02" db="EMBL/GenBank/DDBJ databases">
        <title>Deep-cultivation of Planctomycetes and their phenomic and genomic characterization uncovers novel biology.</title>
        <authorList>
            <person name="Wiegand S."/>
            <person name="Jogler M."/>
            <person name="Boedeker C."/>
            <person name="Pinto D."/>
            <person name="Vollmers J."/>
            <person name="Rivas-Marin E."/>
            <person name="Kohn T."/>
            <person name="Peeters S.H."/>
            <person name="Heuer A."/>
            <person name="Rast P."/>
            <person name="Oberbeckmann S."/>
            <person name="Bunk B."/>
            <person name="Jeske O."/>
            <person name="Meyerdierks A."/>
            <person name="Storesund J.E."/>
            <person name="Kallscheuer N."/>
            <person name="Luecker S."/>
            <person name="Lage O.M."/>
            <person name="Pohl T."/>
            <person name="Merkel B.J."/>
            <person name="Hornburger P."/>
            <person name="Mueller R.-W."/>
            <person name="Bruemmer F."/>
            <person name="Labrenz M."/>
            <person name="Spormann A.M."/>
            <person name="Op Den Camp H."/>
            <person name="Overmann J."/>
            <person name="Amann R."/>
            <person name="Jetten M.S.M."/>
            <person name="Mascher T."/>
            <person name="Medema M.H."/>
            <person name="Devos D.P."/>
            <person name="Kaster A.-K."/>
            <person name="Ovreas L."/>
            <person name="Rohde M."/>
            <person name="Galperin M.Y."/>
            <person name="Jogler C."/>
        </authorList>
    </citation>
    <scope>NUCLEOTIDE SEQUENCE [LARGE SCALE GENOMIC DNA]</scope>
    <source>
        <strain evidence="1 2">Pla108</strain>
    </source>
</reference>
<evidence type="ECO:0008006" key="3">
    <source>
        <dbReference type="Google" id="ProtNLM"/>
    </source>
</evidence>
<dbReference type="InterPro" id="IPR053842">
    <property type="entry name" value="NikA-like"/>
</dbReference>
<evidence type="ECO:0000313" key="1">
    <source>
        <dbReference type="EMBL" id="TWT95412.1"/>
    </source>
</evidence>
<name>A0A5C6A615_9BACT</name>
<dbReference type="AlphaFoldDB" id="A0A5C6A615"/>
<dbReference type="EMBL" id="SJPR01000005">
    <property type="protein sequence ID" value="TWT95412.1"/>
    <property type="molecule type" value="Genomic_DNA"/>
</dbReference>
<comment type="caution">
    <text evidence="1">The sequence shown here is derived from an EMBL/GenBank/DDBJ whole genome shotgun (WGS) entry which is preliminary data.</text>
</comment>
<evidence type="ECO:0000313" key="2">
    <source>
        <dbReference type="Proteomes" id="UP000317421"/>
    </source>
</evidence>
<dbReference type="Proteomes" id="UP000317421">
    <property type="component" value="Unassembled WGS sequence"/>
</dbReference>
<dbReference type="Pfam" id="PF21983">
    <property type="entry name" value="NikA-like"/>
    <property type="match status" value="1"/>
</dbReference>
<accession>A0A5C6A615</accession>
<keyword evidence="2" id="KW-1185">Reference proteome</keyword>